<sequence>MSRKHNCQSYTPCPTFSVDDLAPLWSSEGWQHSAVWWWNGVISRENCGGHERQREANTQSLNTAPPRNVSSYFHGYSTSAFLSSAHRLGQLLNSCHRDSFLVIVKSYSPPVAPETGVQPAAIQSTTVSEACQSYESRQMRTAVKYSLIDSESLSDPPGKRPRPTSLTWACYTSSIFLCLAGCLAIFVPVVYMYVVLPYRHSGVKDHIASSEPQVQTHCGPVKGVTEDGVYIFKGIPYAVPPVGDRRWTRPEKLSRDRGTCWSEPVFNATAFGKTCSQYVHSLRSAIGSEDCLFLNVWTPSLDPGARLPVIFWIHGGYLLAMNGHYPGYSPNPELVKDTDAVFVSFNYRLGPFGFLTLDVLSKASPDGRSGNYGLMDQILALEWVRDNIRNFGGDPGKVTLLGQSSGGTSIFALLTSPLAAGLFHRAWAASGSPTMNKTMQQASKDNLVFLNTTGCGDVTCLRGLSPLELLRSTPWYVFPYWMMDDLLELPEKGRLDGALIVVDGYVLPDSLTKSWEKGLANDVPVVITNTAQEADIHPNDINIGNWTWSDYKQEVRNRLSPFGPGIAERAIQLYPTGDDHTPELMYTSMITDLRSSCPSDVISDIAAKSFSSPVYRAVINALPSTPFSMDGEFTCKYAFHGFDSIALFGTFTSFGLYPSASDLEFQKVLRQMIVNFAHDGRLDVPDRKPRQGRRSVALVSDVISVADDYIKDRCEFWMSNGFYQYAWIN</sequence>
<gene>
    <name evidence="5" type="ORF">C0Q70_01956</name>
</gene>
<name>A0A2T7Q0X3_POMCA</name>
<dbReference type="InterPro" id="IPR002018">
    <property type="entry name" value="CarbesteraseB"/>
</dbReference>
<dbReference type="Pfam" id="PF00135">
    <property type="entry name" value="COesterase"/>
    <property type="match status" value="1"/>
</dbReference>
<dbReference type="InterPro" id="IPR019819">
    <property type="entry name" value="Carboxylesterase_B_CS"/>
</dbReference>
<dbReference type="OrthoDB" id="3200163at2759"/>
<keyword evidence="3" id="KW-1133">Transmembrane helix</keyword>
<dbReference type="SUPFAM" id="SSF53474">
    <property type="entry name" value="alpha/beta-Hydrolases"/>
    <property type="match status" value="1"/>
</dbReference>
<evidence type="ECO:0000256" key="3">
    <source>
        <dbReference type="SAM" id="Phobius"/>
    </source>
</evidence>
<keyword evidence="3" id="KW-0812">Transmembrane</keyword>
<dbReference type="Gene3D" id="3.40.50.1820">
    <property type="entry name" value="alpha/beta hydrolase"/>
    <property type="match status" value="1"/>
</dbReference>
<comment type="caution">
    <text evidence="5">The sequence shown here is derived from an EMBL/GenBank/DDBJ whole genome shotgun (WGS) entry which is preliminary data.</text>
</comment>
<dbReference type="PROSITE" id="PS00941">
    <property type="entry name" value="CARBOXYLESTERASE_B_2"/>
    <property type="match status" value="1"/>
</dbReference>
<dbReference type="Proteomes" id="UP000245119">
    <property type="component" value="Linkage Group LG1"/>
</dbReference>
<dbReference type="EMBL" id="PZQS01000001">
    <property type="protein sequence ID" value="PVD39326.1"/>
    <property type="molecule type" value="Genomic_DNA"/>
</dbReference>
<reference evidence="5 6" key="1">
    <citation type="submission" date="2018-04" db="EMBL/GenBank/DDBJ databases">
        <title>The genome of golden apple snail Pomacea canaliculata provides insight into stress tolerance and invasive adaptation.</title>
        <authorList>
            <person name="Liu C."/>
            <person name="Liu B."/>
            <person name="Ren Y."/>
            <person name="Zhang Y."/>
            <person name="Wang H."/>
            <person name="Li S."/>
            <person name="Jiang F."/>
            <person name="Yin L."/>
            <person name="Zhang G."/>
            <person name="Qian W."/>
            <person name="Fan W."/>
        </authorList>
    </citation>
    <scope>NUCLEOTIDE SEQUENCE [LARGE SCALE GENOMIC DNA]</scope>
    <source>
        <strain evidence="5">SZHN2017</strain>
        <tissue evidence="5">Muscle</tissue>
    </source>
</reference>
<dbReference type="InterPro" id="IPR029058">
    <property type="entry name" value="AB_hydrolase_fold"/>
</dbReference>
<evidence type="ECO:0000259" key="4">
    <source>
        <dbReference type="Pfam" id="PF00135"/>
    </source>
</evidence>
<dbReference type="InterPro" id="IPR019826">
    <property type="entry name" value="Carboxylesterase_B_AS"/>
</dbReference>
<evidence type="ECO:0000256" key="2">
    <source>
        <dbReference type="ARBA" id="ARBA00022801"/>
    </source>
</evidence>
<dbReference type="PROSITE" id="PS00122">
    <property type="entry name" value="CARBOXYLESTERASE_B_1"/>
    <property type="match status" value="1"/>
</dbReference>
<organism evidence="5 6">
    <name type="scientific">Pomacea canaliculata</name>
    <name type="common">Golden apple snail</name>
    <dbReference type="NCBI Taxonomy" id="400727"/>
    <lineage>
        <taxon>Eukaryota</taxon>
        <taxon>Metazoa</taxon>
        <taxon>Spiralia</taxon>
        <taxon>Lophotrochozoa</taxon>
        <taxon>Mollusca</taxon>
        <taxon>Gastropoda</taxon>
        <taxon>Caenogastropoda</taxon>
        <taxon>Architaenioglossa</taxon>
        <taxon>Ampullarioidea</taxon>
        <taxon>Ampullariidae</taxon>
        <taxon>Pomacea</taxon>
    </lineage>
</organism>
<evidence type="ECO:0000313" key="5">
    <source>
        <dbReference type="EMBL" id="PVD39326.1"/>
    </source>
</evidence>
<evidence type="ECO:0000256" key="1">
    <source>
        <dbReference type="ARBA" id="ARBA00005964"/>
    </source>
</evidence>
<dbReference type="PANTHER" id="PTHR11559">
    <property type="entry name" value="CARBOXYLESTERASE"/>
    <property type="match status" value="1"/>
</dbReference>
<comment type="similarity">
    <text evidence="1">Belongs to the type-B carboxylesterase/lipase family.</text>
</comment>
<dbReference type="AlphaFoldDB" id="A0A2T7Q0X3"/>
<accession>A0A2T7Q0X3</accession>
<keyword evidence="2" id="KW-0378">Hydrolase</keyword>
<dbReference type="GO" id="GO:0016787">
    <property type="term" value="F:hydrolase activity"/>
    <property type="evidence" value="ECO:0007669"/>
    <property type="project" value="UniProtKB-KW"/>
</dbReference>
<dbReference type="InterPro" id="IPR050309">
    <property type="entry name" value="Type-B_Carboxylest/Lipase"/>
</dbReference>
<keyword evidence="6" id="KW-1185">Reference proteome</keyword>
<keyword evidence="3" id="KW-0472">Membrane</keyword>
<feature type="transmembrane region" description="Helical" evidence="3">
    <location>
        <begin position="168"/>
        <end position="194"/>
    </location>
</feature>
<proteinExistence type="inferred from homology"/>
<feature type="domain" description="Carboxylesterase type B" evidence="4">
    <location>
        <begin position="211"/>
        <end position="680"/>
    </location>
</feature>
<evidence type="ECO:0000313" key="6">
    <source>
        <dbReference type="Proteomes" id="UP000245119"/>
    </source>
</evidence>
<protein>
    <recommendedName>
        <fullName evidence="4">Carboxylesterase type B domain-containing protein</fullName>
    </recommendedName>
</protein>